<dbReference type="Gene3D" id="3.40.50.300">
    <property type="entry name" value="P-loop containing nucleotide triphosphate hydrolases"/>
    <property type="match status" value="5"/>
</dbReference>
<dbReference type="InterPro" id="IPR003959">
    <property type="entry name" value="ATPase_AAA_core"/>
</dbReference>
<feature type="region of interest" description="Disordered" evidence="6">
    <location>
        <begin position="1117"/>
        <end position="1148"/>
    </location>
</feature>
<organism evidence="8 9">
    <name type="scientific">Moelleriella libera RCEF 2490</name>
    <dbReference type="NCBI Taxonomy" id="1081109"/>
    <lineage>
        <taxon>Eukaryota</taxon>
        <taxon>Fungi</taxon>
        <taxon>Dikarya</taxon>
        <taxon>Ascomycota</taxon>
        <taxon>Pezizomycotina</taxon>
        <taxon>Sordariomycetes</taxon>
        <taxon>Hypocreomycetidae</taxon>
        <taxon>Hypocreales</taxon>
        <taxon>Clavicipitaceae</taxon>
        <taxon>Moelleriella</taxon>
    </lineage>
</organism>
<dbReference type="GO" id="GO:0004386">
    <property type="term" value="F:helicase activity"/>
    <property type="evidence" value="ECO:0007669"/>
    <property type="project" value="InterPro"/>
</dbReference>
<dbReference type="PRINTS" id="PR00819">
    <property type="entry name" value="CBXCFQXSUPER"/>
</dbReference>
<evidence type="ECO:0000256" key="3">
    <source>
        <dbReference type="ARBA" id="ARBA00022806"/>
    </source>
</evidence>
<dbReference type="GO" id="GO:0016887">
    <property type="term" value="F:ATP hydrolysis activity"/>
    <property type="evidence" value="ECO:0007669"/>
    <property type="project" value="InterPro"/>
</dbReference>
<dbReference type="OrthoDB" id="4956962at2759"/>
<feature type="coiled-coil region" evidence="5">
    <location>
        <begin position="1724"/>
        <end position="1751"/>
    </location>
</feature>
<dbReference type="STRING" id="1081109.A0A168BMD9"/>
<dbReference type="InterPro" id="IPR041679">
    <property type="entry name" value="DNA2/NAM7-like_C"/>
</dbReference>
<dbReference type="CDD" id="cd18808">
    <property type="entry name" value="SF1_C_Upf1"/>
    <property type="match status" value="1"/>
</dbReference>
<dbReference type="InterPro" id="IPR050773">
    <property type="entry name" value="CbxX/CfxQ_RuBisCO_ESX"/>
</dbReference>
<dbReference type="InterPro" id="IPR003593">
    <property type="entry name" value="AAA+_ATPase"/>
</dbReference>
<sequence length="2157" mass="239785">MVSGQGISGRGKKLHEAFGRYITGKLFVESIRDANHFLEAADIICREKSPAFFVESVVASANGVEVIRNSVRCDLSPNFVSSAVTQLIKHLADPAVKSISNGAFLESILVNILHPPTFWSALLKYSQETNFNNGNSETFAWLCLEVVSMRCPETTVPFDDVAALAERKVLHQPGPAIVRQLAYRINKVLRLHLIDGNDDASHGPGGRHDNDFLNFRDIAVFPTADEIRSCEGPFLQRLDDVFQRPRESRPAEYLSWLFRLLREDMLGNLRKDLAVAWGQKTGPRKPLSLGRLRLSGVGNGNDRRPDSLALKMVCDSGLVFHRRLIGKDARKRFLEDSKSYLKHGSFGALCCGHDVVAFGSLVRNVDLLLANPPMIVVKFADVAALRLALQAFLGHKKDDLRFIVVDTPTFAYQPILQRLTEIKEIPLEEVLLESTLAATPPQSTPQMSALLTGLREALRTDQEFDLCDAINTKRPIHVSGAQLESLINGLENCIGQIQGPPGTGKSFIGALIVAIILKFTEYRVLVLTYTNHALDQFLEDLLDIGVSGDNMVRLGSKFTPKTANIRLDELAKQPQHRFSHKINSVIRQIREESSDVHERLADAGSKLLASVTLEDVLAMLEFSDEWTSFWAAFQVPEQGEGFAVVGKKNKLLLPVNILDMWIRGKVPSKSVEALLASNWRRLQSVWHIPIQSRGDLVNQWTSQVRREQIQEFVELAALSDTMRLQIESLYNESKRKVLREKRIIGCTTTAAAMYQSLIESAKPDVILGEEAAEILEAHIITALSSSVKQLVLIGDHKQLRPKVSNYELTVEKGDGFNLNMSLFERLISQGHSHTTLREQHRSHPEISFFSRRLAYEHLVDGAECLRRPEVKGLRGRVIFVHHEHHEDKLSEVPDPQGGLSRRNTFEAMMVLKMVKYLGQQGYQSKDMVVLTPYLGQLSLLRQQLSREHDPWLNDLDTHELTRLGLLSEAAAKVNKKTLRLSTIDNYQGEESDIVVASLTRSNDHGEIGFMSARERLVVLMSRARNSIIVLAKEAGCKTCAREDEEVRRRAAQNLQLERLRLERQVAYAQALQKIEDEIDHIECREAYEGEEAAQKAQLAEKQAKLEDLKAARERREAATKLRDQERSTQHRSNSDSAKVAPKSGSQARTEWELLKQQGDFTNRALDELMDMIGLESVKEEFLSIKSNIDVKIRQGVSLAEERLGCCLLGNPGSGKTTVARLWGEFLAWTGACPGSGFEETSGSKLANIGVSGCEKLLDKLKTESHGGVLFIDEAYQLSSGNSPGGKAVLDFLLAEVENLRGKICFVIAGYNKQMETFFSHNPGFVSRFPIKMTFDDYSDEELLLILERQVNRRFGGRMTIEGGMNGLFPRIVARRIGRGRGKEGFGNARAVENALALIEKRQSVRLRRGRQADCQTDDFLLTKEDLLGPEPSSALENCEAWCRMKEMIGLGKVKQELKILLDSLATNYQRELDEKPLMSFALNRVFIGSPGTGKTTVAKLYGQILAALGMLSNGEVVVKTPADFIGSALGQSEAQTKGILASTVGKVLVIDEAYGLQGASDSSVADPYRTAVVDTIVAEVQNVPGEDRCVILLGYKEQMEEMFRNVNPGLSRRFAVDNPFIFEDFDDGALSQILELKLKAGGMSASEQAKRTALEVLVRERRRPNFGNAGAIDNLLSKAKAGYQKRMSAGKATDSQPEAVDFDEDFDRSSATDINQLFAGDLGREAIIAMLQKTQEQVRQLRNLNMDVTDVVPFNFLFKGPPGTGKTTTARKMGQVYYDMGFLSAAEVIECSASDLIGKYVGHTGPQVRQLLERGLGKVLFIDEAYRLAGQGFAKEAVDELVDSVTKDRYKCKLIIILAGYSEDVDALLSVNPGLSSRFPETVYFEPLSAENCLRLLTSLLVKKKKDVEARGKQLALSCLLPPSGSFEKTMLGLFESLGVINGWANARDVEQIAKAIFRSVDLTAGFLSVEEHQVIGATTEMLEELSRRAQPRVLADVRNETAAFPLKLRVQPPMAAPPATSTQVEEIDDVEEEQMEQLLAEPDAVAQTIPASGTRDAGVSDEVWEQLVRDHAAEQRRETEYQRLQEAHRSASDANKEQIVRQLLEEARRRREEAAKKAKIMAMGACPAGFHWIKQTNGYRCAGGSHFMSNAHVDSL</sequence>
<evidence type="ECO:0000313" key="8">
    <source>
        <dbReference type="EMBL" id="KZZ95488.1"/>
    </source>
</evidence>
<dbReference type="PANTHER" id="PTHR43392">
    <property type="entry name" value="AAA-TYPE ATPASE FAMILY PROTEIN / ANKYRIN REPEAT FAMILY PROTEIN"/>
    <property type="match status" value="1"/>
</dbReference>
<dbReference type="InterPro" id="IPR041677">
    <property type="entry name" value="DNA2/NAM7_AAA_11"/>
</dbReference>
<keyword evidence="9" id="KW-1185">Reference proteome</keyword>
<feature type="domain" description="AAA+ ATPase" evidence="7">
    <location>
        <begin position="1752"/>
        <end position="1889"/>
    </location>
</feature>
<dbReference type="FunFam" id="3.40.50.300:FF:000216">
    <property type="entry name" value="Type VII secretion ATPase EccA"/>
    <property type="match status" value="3"/>
</dbReference>
<proteinExistence type="inferred from homology"/>
<feature type="domain" description="AAA+ ATPase" evidence="7">
    <location>
        <begin position="1201"/>
        <end position="1348"/>
    </location>
</feature>
<evidence type="ECO:0000259" key="7">
    <source>
        <dbReference type="SMART" id="SM00382"/>
    </source>
</evidence>
<dbReference type="InterPro" id="IPR027417">
    <property type="entry name" value="P-loop_NTPase"/>
</dbReference>
<keyword evidence="3" id="KW-0347">Helicase</keyword>
<dbReference type="CDD" id="cd17936">
    <property type="entry name" value="EEXXEc_NFX1"/>
    <property type="match status" value="1"/>
</dbReference>
<keyword evidence="4" id="KW-0067">ATP-binding</keyword>
<dbReference type="Gene3D" id="1.10.8.60">
    <property type="match status" value="2"/>
</dbReference>
<keyword evidence="2" id="KW-0547">Nucleotide-binding</keyword>
<evidence type="ECO:0000256" key="5">
    <source>
        <dbReference type="SAM" id="Coils"/>
    </source>
</evidence>
<dbReference type="Pfam" id="PF13087">
    <property type="entry name" value="AAA_12"/>
    <property type="match status" value="1"/>
</dbReference>
<dbReference type="InterPro" id="IPR041627">
    <property type="entry name" value="AAA_lid_6"/>
</dbReference>
<evidence type="ECO:0000256" key="4">
    <source>
        <dbReference type="ARBA" id="ARBA00022840"/>
    </source>
</evidence>
<keyword evidence="3" id="KW-0378">Hydrolase</keyword>
<protein>
    <submittedName>
        <fullName evidence="8">CbxX/CfqX</fullName>
    </submittedName>
</protein>
<feature type="compositionally biased region" description="Basic and acidic residues" evidence="6">
    <location>
        <begin position="1117"/>
        <end position="1128"/>
    </location>
</feature>
<dbReference type="Proteomes" id="UP000078544">
    <property type="component" value="Unassembled WGS sequence"/>
</dbReference>
<keyword evidence="5" id="KW-0175">Coiled coil</keyword>
<dbReference type="Pfam" id="PF00004">
    <property type="entry name" value="AAA"/>
    <property type="match status" value="3"/>
</dbReference>
<dbReference type="PANTHER" id="PTHR43392:SF2">
    <property type="entry name" value="AAA-TYPE ATPASE FAMILY PROTEIN _ ANKYRIN REPEAT FAMILY PROTEIN"/>
    <property type="match status" value="1"/>
</dbReference>
<gene>
    <name evidence="8" type="ORF">AAL_04719</name>
</gene>
<comment type="similarity">
    <text evidence="1">Belongs to the CbxX/CfxQ family.</text>
</comment>
<dbReference type="InterPro" id="IPR047187">
    <property type="entry name" value="SF1_C_Upf1"/>
</dbReference>
<dbReference type="SMART" id="SM00382">
    <property type="entry name" value="AAA"/>
    <property type="match status" value="3"/>
</dbReference>
<name>A0A168BMD9_9HYPO</name>
<dbReference type="InterPro" id="IPR000641">
    <property type="entry name" value="CbxX/CfxQ"/>
</dbReference>
<dbReference type="CDD" id="cd00009">
    <property type="entry name" value="AAA"/>
    <property type="match status" value="2"/>
</dbReference>
<dbReference type="GO" id="GO:0005524">
    <property type="term" value="F:ATP binding"/>
    <property type="evidence" value="ECO:0007669"/>
    <property type="project" value="UniProtKB-KW"/>
</dbReference>
<evidence type="ECO:0000256" key="2">
    <source>
        <dbReference type="ARBA" id="ARBA00022741"/>
    </source>
</evidence>
<dbReference type="EMBL" id="AZGY01000009">
    <property type="protein sequence ID" value="KZZ95488.1"/>
    <property type="molecule type" value="Genomic_DNA"/>
</dbReference>
<accession>A0A168BMD9</accession>
<comment type="caution">
    <text evidence="8">The sequence shown here is derived from an EMBL/GenBank/DDBJ whole genome shotgun (WGS) entry which is preliminary data.</text>
</comment>
<dbReference type="Pfam" id="PF17866">
    <property type="entry name" value="AAA_lid_6"/>
    <property type="match status" value="2"/>
</dbReference>
<evidence type="ECO:0000256" key="1">
    <source>
        <dbReference type="ARBA" id="ARBA00010378"/>
    </source>
</evidence>
<dbReference type="Pfam" id="PF13086">
    <property type="entry name" value="AAA_11"/>
    <property type="match status" value="1"/>
</dbReference>
<reference evidence="8 9" key="1">
    <citation type="journal article" date="2016" name="Genome Biol. Evol.">
        <title>Divergent and convergent evolution of fungal pathogenicity.</title>
        <authorList>
            <person name="Shang Y."/>
            <person name="Xiao G."/>
            <person name="Zheng P."/>
            <person name="Cen K."/>
            <person name="Zhan S."/>
            <person name="Wang C."/>
        </authorList>
    </citation>
    <scope>NUCLEOTIDE SEQUENCE [LARGE SCALE GENOMIC DNA]</scope>
    <source>
        <strain evidence="8 9">RCEF 2490</strain>
    </source>
</reference>
<evidence type="ECO:0000313" key="9">
    <source>
        <dbReference type="Proteomes" id="UP000078544"/>
    </source>
</evidence>
<feature type="domain" description="AAA+ ATPase" evidence="7">
    <location>
        <begin position="1481"/>
        <end position="1620"/>
    </location>
</feature>
<evidence type="ECO:0000256" key="6">
    <source>
        <dbReference type="SAM" id="MobiDB-lite"/>
    </source>
</evidence>
<dbReference type="FunFam" id="1.10.8.60:FF:000160">
    <property type="entry name" value="WGS project CABT00000000 data, contig 2.55"/>
    <property type="match status" value="1"/>
</dbReference>
<dbReference type="SUPFAM" id="SSF52540">
    <property type="entry name" value="P-loop containing nucleoside triphosphate hydrolases"/>
    <property type="match status" value="4"/>
</dbReference>